<dbReference type="InterPro" id="IPR036465">
    <property type="entry name" value="vWFA_dom_sf"/>
</dbReference>
<name>A0AAN8XE43_HALRR</name>
<dbReference type="InterPro" id="IPR052577">
    <property type="entry name" value="VWA7"/>
</dbReference>
<dbReference type="Pfam" id="PF25106">
    <property type="entry name" value="VWA_4"/>
    <property type="match status" value="1"/>
</dbReference>
<comment type="caution">
    <text evidence="6">The sequence shown here is derived from an EMBL/GenBank/DDBJ whole genome shotgun (WGS) entry which is preliminary data.</text>
</comment>
<evidence type="ECO:0000313" key="7">
    <source>
        <dbReference type="Proteomes" id="UP001381693"/>
    </source>
</evidence>
<dbReference type="InterPro" id="IPR057615">
    <property type="entry name" value="Ig_VWA7"/>
</dbReference>
<keyword evidence="2" id="KW-0964">Secreted</keyword>
<dbReference type="EMBL" id="JAXCGZ010006369">
    <property type="protein sequence ID" value="KAK7079818.1"/>
    <property type="molecule type" value="Genomic_DNA"/>
</dbReference>
<evidence type="ECO:0000259" key="5">
    <source>
        <dbReference type="PROSITE" id="PS50853"/>
    </source>
</evidence>
<dbReference type="InterPro" id="IPR003961">
    <property type="entry name" value="FN3_dom"/>
</dbReference>
<reference evidence="6 7" key="1">
    <citation type="submission" date="2023-11" db="EMBL/GenBank/DDBJ databases">
        <title>Halocaridina rubra genome assembly.</title>
        <authorList>
            <person name="Smith C."/>
        </authorList>
    </citation>
    <scope>NUCLEOTIDE SEQUENCE [LARGE SCALE GENOMIC DNA]</scope>
    <source>
        <strain evidence="6">EP-1</strain>
        <tissue evidence="6">Whole</tissue>
    </source>
</reference>
<evidence type="ECO:0000256" key="4">
    <source>
        <dbReference type="SAM" id="MobiDB-lite"/>
    </source>
</evidence>
<gene>
    <name evidence="6" type="ORF">SK128_002467</name>
</gene>
<dbReference type="SUPFAM" id="SSF49265">
    <property type="entry name" value="Fibronectin type III"/>
    <property type="match status" value="3"/>
</dbReference>
<organism evidence="6 7">
    <name type="scientific">Halocaridina rubra</name>
    <name type="common">Hawaiian red shrimp</name>
    <dbReference type="NCBI Taxonomy" id="373956"/>
    <lineage>
        <taxon>Eukaryota</taxon>
        <taxon>Metazoa</taxon>
        <taxon>Ecdysozoa</taxon>
        <taxon>Arthropoda</taxon>
        <taxon>Crustacea</taxon>
        <taxon>Multicrustacea</taxon>
        <taxon>Malacostraca</taxon>
        <taxon>Eumalacostraca</taxon>
        <taxon>Eucarida</taxon>
        <taxon>Decapoda</taxon>
        <taxon>Pleocyemata</taxon>
        <taxon>Caridea</taxon>
        <taxon>Atyoidea</taxon>
        <taxon>Atyidae</taxon>
        <taxon>Halocaridina</taxon>
    </lineage>
</organism>
<feature type="non-terminal residue" evidence="6">
    <location>
        <position position="1176"/>
    </location>
</feature>
<dbReference type="SUPFAM" id="SSF53300">
    <property type="entry name" value="vWA-like"/>
    <property type="match status" value="1"/>
</dbReference>
<evidence type="ECO:0000256" key="1">
    <source>
        <dbReference type="ARBA" id="ARBA00004613"/>
    </source>
</evidence>
<dbReference type="InterPro" id="IPR036116">
    <property type="entry name" value="FN3_sf"/>
</dbReference>
<comment type="subcellular location">
    <subcellularLocation>
        <location evidence="1">Secreted</location>
    </subcellularLocation>
</comment>
<feature type="compositionally biased region" description="Polar residues" evidence="4">
    <location>
        <begin position="896"/>
        <end position="909"/>
    </location>
</feature>
<dbReference type="Gene3D" id="2.60.40.10">
    <property type="entry name" value="Immunoglobulins"/>
    <property type="match status" value="2"/>
</dbReference>
<dbReference type="GO" id="GO:0032991">
    <property type="term" value="C:protein-containing complex"/>
    <property type="evidence" value="ECO:0007669"/>
    <property type="project" value="UniProtKB-ARBA"/>
</dbReference>
<dbReference type="PANTHER" id="PTHR14905">
    <property type="entry name" value="NG37"/>
    <property type="match status" value="1"/>
</dbReference>
<accession>A0AAN8XE43</accession>
<dbReference type="Pfam" id="PF00041">
    <property type="entry name" value="fn3"/>
    <property type="match status" value="1"/>
</dbReference>
<proteinExistence type="predicted"/>
<feature type="region of interest" description="Disordered" evidence="4">
    <location>
        <begin position="884"/>
        <end position="909"/>
    </location>
</feature>
<dbReference type="Proteomes" id="UP001381693">
    <property type="component" value="Unassembled WGS sequence"/>
</dbReference>
<dbReference type="Pfam" id="PF23619">
    <property type="entry name" value="Ig_VWA7"/>
    <property type="match status" value="1"/>
</dbReference>
<feature type="domain" description="Fibronectin type-III" evidence="5">
    <location>
        <begin position="1055"/>
        <end position="1154"/>
    </location>
</feature>
<dbReference type="InterPro" id="IPR056861">
    <property type="entry name" value="HMCN1-like_VWA"/>
</dbReference>
<dbReference type="PROSITE" id="PS50853">
    <property type="entry name" value="FN3"/>
    <property type="match status" value="2"/>
</dbReference>
<evidence type="ECO:0000313" key="6">
    <source>
        <dbReference type="EMBL" id="KAK7079818.1"/>
    </source>
</evidence>
<dbReference type="PANTHER" id="PTHR14905:SF7">
    <property type="entry name" value="VON WILLEBRAND FACTOR A DOMAIN-CONTAINING PROTEIN 7"/>
    <property type="match status" value="1"/>
</dbReference>
<dbReference type="Gene3D" id="3.40.50.410">
    <property type="entry name" value="von Willebrand factor, type A domain"/>
    <property type="match status" value="1"/>
</dbReference>
<evidence type="ECO:0000256" key="3">
    <source>
        <dbReference type="ARBA" id="ARBA00022729"/>
    </source>
</evidence>
<dbReference type="InterPro" id="IPR013783">
    <property type="entry name" value="Ig-like_fold"/>
</dbReference>
<dbReference type="CDD" id="cd00063">
    <property type="entry name" value="FN3"/>
    <property type="match status" value="1"/>
</dbReference>
<feature type="domain" description="Fibronectin type-III" evidence="5">
    <location>
        <begin position="749"/>
        <end position="838"/>
    </location>
</feature>
<evidence type="ECO:0000256" key="2">
    <source>
        <dbReference type="ARBA" id="ARBA00022525"/>
    </source>
</evidence>
<keyword evidence="3" id="KW-0732">Signal</keyword>
<sequence>MAIMASEYYLSILRDAIGDENFRRLFDLYAGSAMSIMIDTTGSMNGEIRAVKEEATLIVENTRPEMYILTPYKDPDLGPVTSTTDAEVFLQELDKLDAYGGCCCVEENFWGALELALAYTPDYSSIYCFTDAGGNDRHLMEGSIALAAAKHCQVTIIFSFDQTTPPTQNTTVNDPFCPEDEYFLTGVNEYKRLAAETGGLFIEIDKFDIDDITGILEDGVEESEVEIRMREGVTGTQTVTFPVDDSINYIQVLIVGSISTALLTDGGVTFDLTNATSLEGQPGVEVITISQTLKSIKFSNLTIGMWTLQVHSETTEYSASVSALSTLGFLAEFCELMLQPPRPSYRIIRGRPLMERKYYVEVTLVGYVDSRVDKVVSMELVDEKGAVHSHINYTGDVDDHFYIQSEVLPTEPFYIQIDGFLETESYLFPTSGSPFSRIFPTMVVPVNCAVELLIENSTLSARPGETADAHFRVTNYGPMAEFEYYANDEKLFITNWIPKRSTLDALGYVDIIVTFTVPNNALPGTVSTVTVTAASLTDGNNVNSAITYFSVLPEEQDSEAPSCVSNDNPDCTGFTTADTCANKTWTVVATLQDTKSGLRRISSTPSQNLTVDSFTEGTTDPVTAMLTTTCCQQDAEIRGVDGQGNVGRCEWVINEASTLLEFTAESVSQTWVYLRWTVNEVRDDLDKYTVITNNDLASDSGCREVTCYKNITFLDPCTLHHFELNPYFAGSKGPSYFTENATLPEAVTAPINPSTEYTSETSTTIKWEGTMDGACLLGYEVCYRRIDSSTQTCIFVTNTSATLNGLEACTVYFVEITTVAVNNGQSEALHHTTQTDEAAPGRPEKLRMLNQTGPYSMIAWDDPLSHASCVNAWIVAHKPLNLTSQQGTSSEHKNVGNESNTSAKSQNVQHIQKTNNGTTFFTFNDLLGCNMYEYLVSGVSASGLPGGTSIIYDETEEMNPREVKELIAVDLSPSIIYASWNPPEIKACLDHFEACIIDTYSATMNCFSTSDISYSFKDLKPCVYHQITVTSVSVTGLRSVSKNAFAMTQDIPTGPPTDLSATNITAHSVTVSYNPPSENPYCVSEYDIRVVDYSAVMKNEVPFLHQFSVLTEEILTDLKACTDYGVYISVKTMSGYASTEANVNFTTLVDTPSAPRELQTGTITQDSVDLMWFAPQ</sequence>
<dbReference type="SMART" id="SM00060">
    <property type="entry name" value="FN3"/>
    <property type="match status" value="5"/>
</dbReference>
<keyword evidence="7" id="KW-1185">Reference proteome</keyword>
<dbReference type="AlphaFoldDB" id="A0AAN8XE43"/>
<protein>
    <recommendedName>
        <fullName evidence="5">Fibronectin type-III domain-containing protein</fullName>
    </recommendedName>
</protein>